<feature type="active site" description="Nucleophile" evidence="9">
    <location>
        <position position="399"/>
    </location>
</feature>
<keyword evidence="11" id="KW-0317">Glutathione biosynthesis</keyword>
<dbReference type="Gene3D" id="3.60.20.40">
    <property type="match status" value="1"/>
</dbReference>
<dbReference type="GO" id="GO:0006751">
    <property type="term" value="P:glutathione catabolic process"/>
    <property type="evidence" value="ECO:0007669"/>
    <property type="project" value="UniProtKB-UniRule"/>
</dbReference>
<dbReference type="GO" id="GO:0006750">
    <property type="term" value="P:glutathione biosynthetic process"/>
    <property type="evidence" value="ECO:0007669"/>
    <property type="project" value="UniProtKB-KW"/>
</dbReference>
<keyword evidence="4 11" id="KW-0808">Transferase</keyword>
<keyword evidence="6 11" id="KW-0865">Zymogen</keyword>
<evidence type="ECO:0000256" key="1">
    <source>
        <dbReference type="ARBA" id="ARBA00001049"/>
    </source>
</evidence>
<feature type="compositionally biased region" description="Polar residues" evidence="12">
    <location>
        <begin position="378"/>
        <end position="388"/>
    </location>
</feature>
<dbReference type="PANTHER" id="PTHR43199">
    <property type="entry name" value="GLUTATHIONE HYDROLASE"/>
    <property type="match status" value="1"/>
</dbReference>
<evidence type="ECO:0000313" key="15">
    <source>
        <dbReference type="Proteomes" id="UP000221024"/>
    </source>
</evidence>
<comment type="PTM">
    <text evidence="11">Cleaved by autocatalysis into a large and a small subunit.</text>
</comment>
<evidence type="ECO:0000256" key="5">
    <source>
        <dbReference type="ARBA" id="ARBA00022801"/>
    </source>
</evidence>
<keyword evidence="13" id="KW-0732">Signal</keyword>
<feature type="binding site" evidence="10">
    <location>
        <position position="493"/>
    </location>
    <ligand>
        <name>L-glutamate</name>
        <dbReference type="ChEBI" id="CHEBI:29985"/>
    </ligand>
</feature>
<dbReference type="PANTHER" id="PTHR43199:SF1">
    <property type="entry name" value="GLUTATHIONE HYDROLASE PROENZYME"/>
    <property type="match status" value="1"/>
</dbReference>
<evidence type="ECO:0000256" key="8">
    <source>
        <dbReference type="ARBA" id="ARBA00047417"/>
    </source>
</evidence>
<keyword evidence="15" id="KW-1185">Reference proteome</keyword>
<dbReference type="InterPro" id="IPR029055">
    <property type="entry name" value="Ntn_hydrolases_N"/>
</dbReference>
<comment type="catalytic activity">
    <reaction evidence="2 11">
        <text>glutathione + H2O = L-cysteinylglycine + L-glutamate</text>
        <dbReference type="Rhea" id="RHEA:28807"/>
        <dbReference type="ChEBI" id="CHEBI:15377"/>
        <dbReference type="ChEBI" id="CHEBI:29985"/>
        <dbReference type="ChEBI" id="CHEBI:57925"/>
        <dbReference type="ChEBI" id="CHEBI:61694"/>
        <dbReference type="EC" id="3.4.19.13"/>
    </reaction>
</comment>
<keyword evidence="5 11" id="KW-0378">Hydrolase</keyword>
<protein>
    <recommendedName>
        <fullName evidence="11">Glutathione hydrolase proenzyme</fullName>
        <ecNumber evidence="11">2.3.2.2</ecNumber>
        <ecNumber evidence="11">3.4.19.13</ecNumber>
    </recommendedName>
    <component>
        <recommendedName>
            <fullName evidence="11">Glutathione hydrolase large chain</fullName>
        </recommendedName>
    </component>
    <component>
        <recommendedName>
            <fullName evidence="11">Glutathione hydrolase small chain</fullName>
        </recommendedName>
    </component>
</protein>
<dbReference type="NCBIfam" id="TIGR00066">
    <property type="entry name" value="g_glut_trans"/>
    <property type="match status" value="1"/>
</dbReference>
<comment type="catalytic activity">
    <reaction evidence="1 11">
        <text>an S-substituted glutathione + H2O = an S-substituted L-cysteinylglycine + L-glutamate</text>
        <dbReference type="Rhea" id="RHEA:59468"/>
        <dbReference type="ChEBI" id="CHEBI:15377"/>
        <dbReference type="ChEBI" id="CHEBI:29985"/>
        <dbReference type="ChEBI" id="CHEBI:90779"/>
        <dbReference type="ChEBI" id="CHEBI:143103"/>
        <dbReference type="EC" id="3.4.19.13"/>
    </reaction>
</comment>
<evidence type="ECO:0000256" key="6">
    <source>
        <dbReference type="ARBA" id="ARBA00023145"/>
    </source>
</evidence>
<feature type="chain" id="PRO_5013702411" description="Glutathione hydrolase proenzyme" evidence="13">
    <location>
        <begin position="30"/>
        <end position="593"/>
    </location>
</feature>
<dbReference type="SUPFAM" id="SSF56235">
    <property type="entry name" value="N-terminal nucleophile aminohydrolases (Ntn hydrolases)"/>
    <property type="match status" value="1"/>
</dbReference>
<comment type="caution">
    <text evidence="14">The sequence shown here is derived from an EMBL/GenBank/DDBJ whole genome shotgun (WGS) entry which is preliminary data.</text>
</comment>
<feature type="region of interest" description="Disordered" evidence="12">
    <location>
        <begin position="376"/>
        <end position="396"/>
    </location>
</feature>
<feature type="binding site" evidence="10">
    <location>
        <position position="120"/>
    </location>
    <ligand>
        <name>L-glutamate</name>
        <dbReference type="ChEBI" id="CHEBI:29985"/>
    </ligand>
</feature>
<dbReference type="UniPathway" id="UPA00204"/>
<feature type="region of interest" description="Disordered" evidence="12">
    <location>
        <begin position="573"/>
        <end position="593"/>
    </location>
</feature>
<evidence type="ECO:0000256" key="7">
    <source>
        <dbReference type="ARBA" id="ARBA00023315"/>
    </source>
</evidence>
<evidence type="ECO:0000256" key="11">
    <source>
        <dbReference type="RuleBase" id="RU368036"/>
    </source>
</evidence>
<evidence type="ECO:0000256" key="12">
    <source>
        <dbReference type="SAM" id="MobiDB-lite"/>
    </source>
</evidence>
<dbReference type="EC" id="3.4.19.13" evidence="11"/>
<feature type="binding site" evidence="10">
    <location>
        <begin position="470"/>
        <end position="471"/>
    </location>
    <ligand>
        <name>L-glutamate</name>
        <dbReference type="ChEBI" id="CHEBI:29985"/>
    </ligand>
</feature>
<evidence type="ECO:0000256" key="10">
    <source>
        <dbReference type="PIRSR" id="PIRSR600101-2"/>
    </source>
</evidence>
<feature type="binding site" evidence="10">
    <location>
        <position position="441"/>
    </location>
    <ligand>
        <name>L-glutamate</name>
        <dbReference type="ChEBI" id="CHEBI:29985"/>
    </ligand>
</feature>
<dbReference type="RefSeq" id="WP_098062057.1">
    <property type="nucleotide sequence ID" value="NZ_PDEP01000006.1"/>
</dbReference>
<dbReference type="AlphaFoldDB" id="A0A2H3P5H9"/>
<evidence type="ECO:0000256" key="2">
    <source>
        <dbReference type="ARBA" id="ARBA00001089"/>
    </source>
</evidence>
<comment type="similarity">
    <text evidence="3 11">Belongs to the gamma-glutamyltransferase family.</text>
</comment>
<proteinExistence type="inferred from homology"/>
<comment type="pathway">
    <text evidence="11">Sulfur metabolism; glutathione metabolism.</text>
</comment>
<dbReference type="InterPro" id="IPR043137">
    <property type="entry name" value="GGT_ssub_C"/>
</dbReference>
<dbReference type="InterPro" id="IPR043138">
    <property type="entry name" value="GGT_lsub"/>
</dbReference>
<evidence type="ECO:0000256" key="3">
    <source>
        <dbReference type="ARBA" id="ARBA00009381"/>
    </source>
</evidence>
<dbReference type="GO" id="GO:0103068">
    <property type="term" value="F:leukotriene C4 gamma-glutamyl transferase activity"/>
    <property type="evidence" value="ECO:0007669"/>
    <property type="project" value="UniProtKB-EC"/>
</dbReference>
<dbReference type="Pfam" id="PF01019">
    <property type="entry name" value="G_glu_transpept"/>
    <property type="match status" value="1"/>
</dbReference>
<name>A0A2H3P5H9_9BACT</name>
<dbReference type="OrthoDB" id="9781342at2"/>
<feature type="signal peptide" evidence="13">
    <location>
        <begin position="1"/>
        <end position="29"/>
    </location>
</feature>
<dbReference type="InterPro" id="IPR051792">
    <property type="entry name" value="GGT_bact"/>
</dbReference>
<dbReference type="Gene3D" id="1.10.246.130">
    <property type="match status" value="1"/>
</dbReference>
<evidence type="ECO:0000256" key="4">
    <source>
        <dbReference type="ARBA" id="ARBA00022679"/>
    </source>
</evidence>
<comment type="catalytic activity">
    <reaction evidence="8 11">
        <text>an N-terminal (5-L-glutamyl)-[peptide] + an alpha-amino acid = 5-L-glutamyl amino acid + an N-terminal L-alpha-aminoacyl-[peptide]</text>
        <dbReference type="Rhea" id="RHEA:23904"/>
        <dbReference type="Rhea" id="RHEA-COMP:9780"/>
        <dbReference type="Rhea" id="RHEA-COMP:9795"/>
        <dbReference type="ChEBI" id="CHEBI:77644"/>
        <dbReference type="ChEBI" id="CHEBI:78597"/>
        <dbReference type="ChEBI" id="CHEBI:78599"/>
        <dbReference type="ChEBI" id="CHEBI:78608"/>
        <dbReference type="EC" id="2.3.2.2"/>
    </reaction>
</comment>
<keyword evidence="7 11" id="KW-0012">Acyltransferase</keyword>
<accession>A0A2H3P5H9</accession>
<sequence>MPTRGLALPRLVVAALISIALAYVSPAYALPAGDEPLRTNKHEAPVATPEYGEDGMVVAAHPAAAEAGRQILEQGGNAVDASVAVGFALAVTYPRAGNLGGGGFLVLRQPDGTATTIDHRETAPAAATPDVYLDARGNAVRARSRRGHLASGVPGTVDGLLHALEKYGTLSRSEVMAPAIELAINGFELLPTQAEALNSAQDDFNQFASTRRYFGAEGDQGGRYEPGQTLRQPDLANVLIRIRENGRAGFYTGPTANLIVSEMQRGDGLITHEDLASYTAVEREPVVSTYRDHRVISMGPPSSGGVALAQLLNAAENYDVAGNGLNASATVHHLGEAMRRVFADRAKWMGDTDFVDVPIDALMDPAYMRTRMDDVQPNRITPTDSVSHGTPPGAESMETTHYSVVDADGQAVSVTTTINSSYGSKVVVDGAGFFLNNEMNDFSLKPGVPNQFGLVGSERNAVAPQKRMLSSMTPTIVEDPDGRLHLVIGSPGGPTIITTVFQVIMNVIDHGMDIEQAITTPRFHHQWKPRSIWLERHGFPQDVQENLDARGWPLNVRSRWGRAHGVRVRYDSTGSATYHGSADPRREGVAVGL</sequence>
<feature type="compositionally biased region" description="Basic and acidic residues" evidence="12">
    <location>
        <begin position="582"/>
        <end position="593"/>
    </location>
</feature>
<dbReference type="PRINTS" id="PR01210">
    <property type="entry name" value="GGTRANSPTASE"/>
</dbReference>
<dbReference type="EC" id="2.3.2.2" evidence="11"/>
<evidence type="ECO:0000256" key="13">
    <source>
        <dbReference type="SAM" id="SignalP"/>
    </source>
</evidence>
<feature type="binding site" evidence="10">
    <location>
        <begin position="417"/>
        <end position="419"/>
    </location>
    <ligand>
        <name>L-glutamate</name>
        <dbReference type="ChEBI" id="CHEBI:29985"/>
    </ligand>
</feature>
<dbReference type="Proteomes" id="UP000221024">
    <property type="component" value="Unassembled WGS sequence"/>
</dbReference>
<dbReference type="EMBL" id="PDEP01000006">
    <property type="protein sequence ID" value="PEN07028.1"/>
    <property type="molecule type" value="Genomic_DNA"/>
</dbReference>
<dbReference type="GO" id="GO:0036374">
    <property type="term" value="F:glutathione hydrolase activity"/>
    <property type="evidence" value="ECO:0007669"/>
    <property type="project" value="UniProtKB-UniRule"/>
</dbReference>
<gene>
    <name evidence="14" type="primary">ggt</name>
    <name evidence="14" type="ORF">CRI93_07770</name>
</gene>
<dbReference type="InterPro" id="IPR000101">
    <property type="entry name" value="GGT_peptidase"/>
</dbReference>
<organism evidence="14 15">
    <name type="scientific">Longimonas halophila</name>
    <dbReference type="NCBI Taxonomy" id="1469170"/>
    <lineage>
        <taxon>Bacteria</taxon>
        <taxon>Pseudomonadati</taxon>
        <taxon>Rhodothermota</taxon>
        <taxon>Rhodothermia</taxon>
        <taxon>Rhodothermales</taxon>
        <taxon>Salisaetaceae</taxon>
        <taxon>Longimonas</taxon>
    </lineage>
</organism>
<comment type="subunit">
    <text evidence="11">This enzyme consists of two polypeptide chains, which are synthesized in precursor form from a single polypeptide.</text>
</comment>
<reference evidence="14 15" key="1">
    <citation type="submission" date="2017-10" db="EMBL/GenBank/DDBJ databases">
        <title>Draft genome of Longimonas halophila.</title>
        <authorList>
            <person name="Goh K.M."/>
            <person name="Shamsir M.S."/>
            <person name="Lim S.W."/>
        </authorList>
    </citation>
    <scope>NUCLEOTIDE SEQUENCE [LARGE SCALE GENOMIC DNA]</scope>
    <source>
        <strain evidence="14 15">KCTC 42399</strain>
    </source>
</reference>
<evidence type="ECO:0000256" key="9">
    <source>
        <dbReference type="PIRSR" id="PIRSR600101-1"/>
    </source>
</evidence>
<evidence type="ECO:0000313" key="14">
    <source>
        <dbReference type="EMBL" id="PEN07028.1"/>
    </source>
</evidence>